<dbReference type="GO" id="GO:0030246">
    <property type="term" value="F:carbohydrate binding"/>
    <property type="evidence" value="ECO:0007669"/>
    <property type="project" value="InterPro"/>
</dbReference>
<dbReference type="Pfam" id="PF13620">
    <property type="entry name" value="CarboxypepD_reg"/>
    <property type="match status" value="1"/>
</dbReference>
<keyword evidence="2" id="KW-1185">Reference proteome</keyword>
<dbReference type="EMBL" id="CP002467">
    <property type="protein sequence ID" value="ADV81062.1"/>
    <property type="molecule type" value="Genomic_DNA"/>
</dbReference>
<dbReference type="STRING" id="401053.AciPR4_0224"/>
<dbReference type="OrthoDB" id="9772097at2"/>
<gene>
    <name evidence="1" type="ordered locus">AciPR4_0224</name>
</gene>
<protein>
    <recommendedName>
        <fullName evidence="3">Rhamnogalacturonan lyase domain-containing protein</fullName>
    </recommendedName>
</protein>
<dbReference type="Proteomes" id="UP000006844">
    <property type="component" value="Chromosome"/>
</dbReference>
<dbReference type="RefSeq" id="WP_013566795.1">
    <property type="nucleotide sequence ID" value="NC_014963.1"/>
</dbReference>
<dbReference type="PROSITE" id="PS51257">
    <property type="entry name" value="PROKAR_LIPOPROTEIN"/>
    <property type="match status" value="1"/>
</dbReference>
<evidence type="ECO:0000313" key="2">
    <source>
        <dbReference type="Proteomes" id="UP000006844"/>
    </source>
</evidence>
<name>E8UZY5_TERSS</name>
<sequence>MKKNLCLLFIVMFAGCSKKSTPVPVAVPAAPSYFKVDAATAGSISGKVKFAGPRPHLQLINMEEDPACVMAHAGKAYEESLVVDVHGALGNAFVYISKGLEGKKFETPTTPVVIDQRGCWFRPRLLGLQTGQPFKVVNSDPVTHNIHPMAMVNREWNHSQGPGDDPMTRRFIKSEIMIPVKCNIHSWMHAYIGVLDHPYFAVTKDDGSFEIKNLPPGTYTVSIWQEKLGTQEQQITVASQTNATANFTYKGKS</sequence>
<dbReference type="AlphaFoldDB" id="E8UZY5"/>
<organism evidence="1 2">
    <name type="scientific">Terriglobus saanensis (strain ATCC BAA-1853 / DSM 23119 / SP1PR4)</name>
    <dbReference type="NCBI Taxonomy" id="401053"/>
    <lineage>
        <taxon>Bacteria</taxon>
        <taxon>Pseudomonadati</taxon>
        <taxon>Acidobacteriota</taxon>
        <taxon>Terriglobia</taxon>
        <taxon>Terriglobales</taxon>
        <taxon>Acidobacteriaceae</taxon>
        <taxon>Terriglobus</taxon>
    </lineage>
</organism>
<dbReference type="SUPFAM" id="SSF49503">
    <property type="entry name" value="Cupredoxins"/>
    <property type="match status" value="1"/>
</dbReference>
<dbReference type="InterPro" id="IPR008972">
    <property type="entry name" value="Cupredoxin"/>
</dbReference>
<dbReference type="KEGG" id="tsa:AciPR4_0224"/>
<dbReference type="HOGENOM" id="CLU_077411_1_0_0"/>
<reference evidence="1 2" key="1">
    <citation type="journal article" date="2012" name="Stand. Genomic Sci.">
        <title>Complete genome sequence of Terriglobus saanensis type strain SP1PR4(T), an Acidobacteria from tundra soil.</title>
        <authorList>
            <person name="Rawat S.R."/>
            <person name="Mannisto M.K."/>
            <person name="Starovoytov V."/>
            <person name="Goodwin L."/>
            <person name="Nolan M."/>
            <person name="Hauser L."/>
            <person name="Land M."/>
            <person name="Davenport K.W."/>
            <person name="Woyke T."/>
            <person name="Haggblom M.M."/>
        </authorList>
    </citation>
    <scope>NUCLEOTIDE SEQUENCE</scope>
    <source>
        <strain evidence="2">ATCC BAA-1853 / DSM 23119 / SP1PR4</strain>
    </source>
</reference>
<dbReference type="eggNOG" id="COG3794">
    <property type="taxonomic scope" value="Bacteria"/>
</dbReference>
<proteinExistence type="predicted"/>
<dbReference type="Gene3D" id="2.60.40.1120">
    <property type="entry name" value="Carboxypeptidase-like, regulatory domain"/>
    <property type="match status" value="1"/>
</dbReference>
<evidence type="ECO:0000313" key="1">
    <source>
        <dbReference type="EMBL" id="ADV81062.1"/>
    </source>
</evidence>
<dbReference type="InterPro" id="IPR013784">
    <property type="entry name" value="Carb-bd-like_fold"/>
</dbReference>
<accession>E8UZY5</accession>
<evidence type="ECO:0008006" key="3">
    <source>
        <dbReference type="Google" id="ProtNLM"/>
    </source>
</evidence>
<dbReference type="SUPFAM" id="SSF49452">
    <property type="entry name" value="Starch-binding domain-like"/>
    <property type="match status" value="1"/>
</dbReference>